<organism evidence="1">
    <name type="scientific">mine drainage metagenome</name>
    <dbReference type="NCBI Taxonomy" id="410659"/>
    <lineage>
        <taxon>unclassified sequences</taxon>
        <taxon>metagenomes</taxon>
        <taxon>ecological metagenomes</taxon>
    </lineage>
</organism>
<comment type="caution">
    <text evidence="1">The sequence shown here is derived from an EMBL/GenBank/DDBJ whole genome shotgun (WGS) entry which is preliminary data.</text>
</comment>
<name>E6PLI3_9ZZZZ</name>
<sequence length="50" mass="5896">MRAICAAGIKNNYFFRKILDGLDACHDVMSFIFGYNDYANFLHFQFLNLR</sequence>
<reference evidence="1" key="1">
    <citation type="submission" date="2009-10" db="EMBL/GenBank/DDBJ databases">
        <title>Diversity of trophic interactions inside an arsenic-rich microbial ecosystem.</title>
        <authorList>
            <person name="Bertin P.N."/>
            <person name="Heinrich-Salmeron A."/>
            <person name="Pelletier E."/>
            <person name="Goulhen-Chollet F."/>
            <person name="Arsene-Ploetze F."/>
            <person name="Gallien S."/>
            <person name="Calteau A."/>
            <person name="Vallenet D."/>
            <person name="Casiot C."/>
            <person name="Chane-Woon-Ming B."/>
            <person name="Giloteaux L."/>
            <person name="Barakat M."/>
            <person name="Bonnefoy V."/>
            <person name="Bruneel O."/>
            <person name="Chandler M."/>
            <person name="Cleiss J."/>
            <person name="Duran R."/>
            <person name="Elbaz-Poulichet F."/>
            <person name="Fonknechten N."/>
            <person name="Lauga B."/>
            <person name="Mornico D."/>
            <person name="Ortet P."/>
            <person name="Schaeffer C."/>
            <person name="Siguier P."/>
            <person name="Alexander Thil Smith A."/>
            <person name="Van Dorsselaer A."/>
            <person name="Weissenbach J."/>
            <person name="Medigue C."/>
            <person name="Le Paslier D."/>
        </authorList>
    </citation>
    <scope>NUCLEOTIDE SEQUENCE</scope>
</reference>
<evidence type="ECO:0000313" key="1">
    <source>
        <dbReference type="EMBL" id="CBH95784.1"/>
    </source>
</evidence>
<proteinExistence type="predicted"/>
<gene>
    <name evidence="1" type="ORF">CARN2_2051</name>
</gene>
<accession>E6PLI3</accession>
<protein>
    <submittedName>
        <fullName evidence="1">Uncharacterized protein</fullName>
    </submittedName>
</protein>
<dbReference type="EMBL" id="CABM01000011">
    <property type="protein sequence ID" value="CBH95784.1"/>
    <property type="molecule type" value="Genomic_DNA"/>
</dbReference>
<dbReference type="AlphaFoldDB" id="E6PLI3"/>